<name>A0AAJ6M4M0_9PSED</name>
<reference evidence="2" key="1">
    <citation type="submission" date="2023-09" db="EMBL/GenBank/DDBJ databases">
        <title>First report of Pseudomonas coleopterorum DJ13 causing leaf spot on Rhododendron pulchrum Sweet in China.</title>
        <authorList>
            <person name="Zhang Y."/>
        </authorList>
    </citation>
    <scope>NUCLEOTIDE SEQUENCE</scope>
    <source>
        <strain evidence="2">DJ13</strain>
    </source>
</reference>
<sequence>MLDNYHAIDAPFTLTNYVSKLIEDQQVEDVGDVRLNDPSVRQSFGFEQLREDLDIPSQRTQPPQGHPRRPAAGRA</sequence>
<feature type="region of interest" description="Disordered" evidence="1">
    <location>
        <begin position="51"/>
        <end position="75"/>
    </location>
</feature>
<evidence type="ECO:0000313" key="3">
    <source>
        <dbReference type="Proteomes" id="UP001258207"/>
    </source>
</evidence>
<evidence type="ECO:0000256" key="1">
    <source>
        <dbReference type="SAM" id="MobiDB-lite"/>
    </source>
</evidence>
<feature type="compositionally biased region" description="Basic residues" evidence="1">
    <location>
        <begin position="66"/>
        <end position="75"/>
    </location>
</feature>
<organism evidence="2 3">
    <name type="scientific">Pseudomonas coleopterorum</name>
    <dbReference type="NCBI Taxonomy" id="1605838"/>
    <lineage>
        <taxon>Bacteria</taxon>
        <taxon>Pseudomonadati</taxon>
        <taxon>Pseudomonadota</taxon>
        <taxon>Gammaproteobacteria</taxon>
        <taxon>Pseudomonadales</taxon>
        <taxon>Pseudomonadaceae</taxon>
        <taxon>Pseudomonas</taxon>
    </lineage>
</organism>
<protein>
    <submittedName>
        <fullName evidence="2">Uncharacterized protein</fullName>
    </submittedName>
</protein>
<gene>
    <name evidence="2" type="ORF">RI108_19020</name>
</gene>
<dbReference type="RefSeq" id="WP_310793183.1">
    <property type="nucleotide sequence ID" value="NZ_CP134081.1"/>
</dbReference>
<dbReference type="Proteomes" id="UP001258207">
    <property type="component" value="Chromosome"/>
</dbReference>
<accession>A0AAJ6M4M0</accession>
<dbReference type="EMBL" id="CP134081">
    <property type="protein sequence ID" value="WNC12080.1"/>
    <property type="molecule type" value="Genomic_DNA"/>
</dbReference>
<dbReference type="AlphaFoldDB" id="A0AAJ6M4M0"/>
<evidence type="ECO:0000313" key="2">
    <source>
        <dbReference type="EMBL" id="WNC12080.1"/>
    </source>
</evidence>
<proteinExistence type="predicted"/>